<evidence type="ECO:0000256" key="8">
    <source>
        <dbReference type="ARBA" id="ARBA00023251"/>
    </source>
</evidence>
<evidence type="ECO:0000256" key="1">
    <source>
        <dbReference type="ARBA" id="ARBA00004370"/>
    </source>
</evidence>
<evidence type="ECO:0000256" key="4">
    <source>
        <dbReference type="ARBA" id="ARBA00012865"/>
    </source>
</evidence>
<evidence type="ECO:0000259" key="13">
    <source>
        <dbReference type="Pfam" id="PF03717"/>
    </source>
</evidence>
<evidence type="ECO:0000256" key="11">
    <source>
        <dbReference type="SAM" id="SignalP"/>
    </source>
</evidence>
<feature type="region of interest" description="Disordered" evidence="10">
    <location>
        <begin position="316"/>
        <end position="345"/>
    </location>
</feature>
<dbReference type="GO" id="GO:0005886">
    <property type="term" value="C:plasma membrane"/>
    <property type="evidence" value="ECO:0007669"/>
    <property type="project" value="TreeGrafter"/>
</dbReference>
<dbReference type="GO" id="GO:0008800">
    <property type="term" value="F:beta-lactamase activity"/>
    <property type="evidence" value="ECO:0007669"/>
    <property type="project" value="UniProtKB-UniRule"/>
</dbReference>
<name>A0A0M3UGK1_9MICC</name>
<evidence type="ECO:0000256" key="7">
    <source>
        <dbReference type="ARBA" id="ARBA00023136"/>
    </source>
</evidence>
<evidence type="ECO:0000259" key="14">
    <source>
        <dbReference type="Pfam" id="PF05223"/>
    </source>
</evidence>
<dbReference type="PROSITE" id="PS00337">
    <property type="entry name" value="BETA_LACTAMASE_D"/>
    <property type="match status" value="1"/>
</dbReference>
<dbReference type="EMBL" id="CP012677">
    <property type="protein sequence ID" value="ALE92879.1"/>
    <property type="molecule type" value="Genomic_DNA"/>
</dbReference>
<dbReference type="GO" id="GO:0008658">
    <property type="term" value="F:penicillin binding"/>
    <property type="evidence" value="ECO:0007669"/>
    <property type="project" value="InterPro"/>
</dbReference>
<protein>
    <recommendedName>
        <fullName evidence="4 9">Beta-lactamase</fullName>
        <ecNumber evidence="4 9">3.5.2.6</ecNumber>
    </recommendedName>
</protein>
<organism evidence="15 16">
    <name type="scientific">Arthrobacter alpinus</name>
    <dbReference type="NCBI Taxonomy" id="656366"/>
    <lineage>
        <taxon>Bacteria</taxon>
        <taxon>Bacillati</taxon>
        <taxon>Actinomycetota</taxon>
        <taxon>Actinomycetes</taxon>
        <taxon>Micrococcales</taxon>
        <taxon>Micrococcaceae</taxon>
        <taxon>Arthrobacter</taxon>
    </lineage>
</organism>
<dbReference type="EC" id="3.5.2.6" evidence="4 9"/>
<evidence type="ECO:0000256" key="3">
    <source>
        <dbReference type="ARBA" id="ARBA00007898"/>
    </source>
</evidence>
<dbReference type="GO" id="GO:0017001">
    <property type="term" value="P:antibiotic catabolic process"/>
    <property type="evidence" value="ECO:0007669"/>
    <property type="project" value="InterPro"/>
</dbReference>
<dbReference type="InterPro" id="IPR002137">
    <property type="entry name" value="Beta-lactam_class-D_AS"/>
</dbReference>
<dbReference type="InterPro" id="IPR007887">
    <property type="entry name" value="MecA_N"/>
</dbReference>
<dbReference type="InterPro" id="IPR001460">
    <property type="entry name" value="PCN-bd_Tpept"/>
</dbReference>
<feature type="signal peptide" evidence="11">
    <location>
        <begin position="1"/>
        <end position="30"/>
    </location>
</feature>
<dbReference type="InterPro" id="IPR012338">
    <property type="entry name" value="Beta-lactam/transpept-like"/>
</dbReference>
<dbReference type="Proteomes" id="UP000062833">
    <property type="component" value="Chromosome"/>
</dbReference>
<dbReference type="Pfam" id="PF00905">
    <property type="entry name" value="Transpeptidase"/>
    <property type="match status" value="1"/>
</dbReference>
<dbReference type="PROSITE" id="PS51257">
    <property type="entry name" value="PROKAR_LIPOPROTEIN"/>
    <property type="match status" value="1"/>
</dbReference>
<keyword evidence="7" id="KW-0472">Membrane</keyword>
<dbReference type="PANTHER" id="PTHR30627:SF24">
    <property type="entry name" value="PENICILLIN-BINDING PROTEIN 4B"/>
    <property type="match status" value="1"/>
</dbReference>
<comment type="similarity">
    <text evidence="2">Belongs to the transpeptidase family.</text>
</comment>
<keyword evidence="16" id="KW-1185">Reference proteome</keyword>
<accession>A0A0M3UGK1</accession>
<dbReference type="Gene3D" id="3.40.710.10">
    <property type="entry name" value="DD-peptidase/beta-lactamase superfamily"/>
    <property type="match status" value="1"/>
</dbReference>
<dbReference type="Pfam" id="PF05223">
    <property type="entry name" value="MecA_N"/>
    <property type="match status" value="1"/>
</dbReference>
<dbReference type="PATRIC" id="fig|656366.3.peg.2635"/>
<dbReference type="Pfam" id="PF03717">
    <property type="entry name" value="PBP_dimer"/>
    <property type="match status" value="1"/>
</dbReference>
<evidence type="ECO:0000259" key="12">
    <source>
        <dbReference type="Pfam" id="PF00905"/>
    </source>
</evidence>
<dbReference type="Gene3D" id="3.90.1310.10">
    <property type="entry name" value="Penicillin-binding protein 2a (Domain 2)"/>
    <property type="match status" value="1"/>
</dbReference>
<reference evidence="16" key="1">
    <citation type="submission" date="2015-09" db="EMBL/GenBank/DDBJ databases">
        <title>Complete genome of Arthrobacter alpinus strain R3.8.</title>
        <authorList>
            <person name="See-Too W.S."/>
            <person name="Chan K.G."/>
        </authorList>
    </citation>
    <scope>NUCLEOTIDE SEQUENCE [LARGE SCALE GENOMIC DNA]</scope>
    <source>
        <strain evidence="16">R3.8</strain>
    </source>
</reference>
<gene>
    <name evidence="15" type="ORF">AOC05_12195</name>
</gene>
<dbReference type="RefSeq" id="WP_197277827.1">
    <property type="nucleotide sequence ID" value="NZ_CP012677.1"/>
</dbReference>
<evidence type="ECO:0000313" key="15">
    <source>
        <dbReference type="EMBL" id="ALE92879.1"/>
    </source>
</evidence>
<proteinExistence type="inferred from homology"/>
<feature type="domain" description="NTF2-like N-terminal transpeptidase" evidence="14">
    <location>
        <begin position="63"/>
        <end position="143"/>
    </location>
</feature>
<comment type="subcellular location">
    <subcellularLocation>
        <location evidence="1">Membrane</location>
    </subcellularLocation>
</comment>
<dbReference type="InterPro" id="IPR036138">
    <property type="entry name" value="PBP_dimer_sf"/>
</dbReference>
<dbReference type="KEGG" id="aaq:AOC05_12195"/>
<evidence type="ECO:0000313" key="16">
    <source>
        <dbReference type="Proteomes" id="UP000062833"/>
    </source>
</evidence>
<evidence type="ECO:0000256" key="2">
    <source>
        <dbReference type="ARBA" id="ARBA00007171"/>
    </source>
</evidence>
<dbReference type="InterPro" id="IPR005311">
    <property type="entry name" value="PBP_dimer"/>
</dbReference>
<feature type="domain" description="Penicillin-binding protein dimerisation" evidence="13">
    <location>
        <begin position="152"/>
        <end position="311"/>
    </location>
</feature>
<keyword evidence="6 9" id="KW-0378">Hydrolase</keyword>
<evidence type="ECO:0000256" key="10">
    <source>
        <dbReference type="SAM" id="MobiDB-lite"/>
    </source>
</evidence>
<comment type="catalytic activity">
    <reaction evidence="9">
        <text>a beta-lactam + H2O = a substituted beta-amino acid</text>
        <dbReference type="Rhea" id="RHEA:20401"/>
        <dbReference type="ChEBI" id="CHEBI:15377"/>
        <dbReference type="ChEBI" id="CHEBI:35627"/>
        <dbReference type="ChEBI" id="CHEBI:140347"/>
        <dbReference type="EC" id="3.5.2.6"/>
    </reaction>
</comment>
<dbReference type="SUPFAM" id="SSF56601">
    <property type="entry name" value="beta-lactamase/transpeptidase-like"/>
    <property type="match status" value="1"/>
</dbReference>
<sequence length="662" mass="67053">MHIYVREPMIRRTSALLVVLALVFTGTACSPVKDDGSTTAKALAAALASHTVGEIVFDKPGAEVQKELSELSKGIDPVWPQVSVDSVVPGDGDTVRVSLNYAWNIPKLAKPWTYKTGADMKRDGDAWTVTWTPEMLEPSLKAGERLAIETMYGQRASILAADGEAIVKDRPVKTVGINKAGLSDAEAEASANALAAVVGIDTAGYLAKVKAYGPVAFVDAITLRVEAFDALDQAALTGIKGFLATPGTLPLAPSRSFAQAILGTVREASAEDIEKSKGQVVAGQTVGASGLQAAFDAQLAGTPGVTVVATAAPAASTASPSASPSAGTADAGTSPVANPAPPRILFSEAPVNGQDLKTTLVPTLQTAAEDSLAGVKTPSSIVVLRPSTGAILASANGPDSNGYNTAFLGQYAPGSTFKIATSLGLFRLGMNPTSTVSCTPEFTADGKKFFNAPGYAASATGEITLTTAVAHSCNTAFVSQFDKLAQDKLADAAGALGIGLTNDLGLDAFTGAVPRDSAGTEHAASMIGQGKVQVSPLAMATLMASVVKGTTVVPQLVDGRDGKATPAGGAPLTEKEAGDLRTMMRAVVTDGYLGILADLSGTAAIGKTGTAEYGTDTPPRTHSWVIAAQGDIAVAVFVEDGDLGAVTGGPLARAMLAAAAGG</sequence>
<dbReference type="GO" id="GO:0046677">
    <property type="term" value="P:response to antibiotic"/>
    <property type="evidence" value="ECO:0007669"/>
    <property type="project" value="UniProtKB-UniRule"/>
</dbReference>
<feature type="chain" id="PRO_5005790642" description="Beta-lactamase" evidence="11">
    <location>
        <begin position="31"/>
        <end position="662"/>
    </location>
</feature>
<comment type="similarity">
    <text evidence="3 9">Belongs to the class-D beta-lactamase family.</text>
</comment>
<feature type="domain" description="Penicillin-binding protein transpeptidase" evidence="12">
    <location>
        <begin position="380"/>
        <end position="647"/>
    </location>
</feature>
<dbReference type="AlphaFoldDB" id="A0A0M3UGK1"/>
<dbReference type="GO" id="GO:0071972">
    <property type="term" value="F:peptidoglycan L,D-transpeptidase activity"/>
    <property type="evidence" value="ECO:0007669"/>
    <property type="project" value="TreeGrafter"/>
</dbReference>
<dbReference type="GO" id="GO:0071555">
    <property type="term" value="P:cell wall organization"/>
    <property type="evidence" value="ECO:0007669"/>
    <property type="project" value="TreeGrafter"/>
</dbReference>
<evidence type="ECO:0000256" key="6">
    <source>
        <dbReference type="ARBA" id="ARBA00022801"/>
    </source>
</evidence>
<keyword evidence="5 11" id="KW-0732">Signal</keyword>
<evidence type="ECO:0000256" key="5">
    <source>
        <dbReference type="ARBA" id="ARBA00022729"/>
    </source>
</evidence>
<keyword evidence="8 9" id="KW-0046">Antibiotic resistance</keyword>
<dbReference type="SUPFAM" id="SSF56519">
    <property type="entry name" value="Penicillin binding protein dimerisation domain"/>
    <property type="match status" value="1"/>
</dbReference>
<feature type="compositionally biased region" description="Low complexity" evidence="10">
    <location>
        <begin position="316"/>
        <end position="334"/>
    </location>
</feature>
<dbReference type="InterPro" id="IPR050515">
    <property type="entry name" value="Beta-lactam/transpept"/>
</dbReference>
<dbReference type="PANTHER" id="PTHR30627">
    <property type="entry name" value="PEPTIDOGLYCAN D,D-TRANSPEPTIDASE"/>
    <property type="match status" value="1"/>
</dbReference>
<evidence type="ECO:0000256" key="9">
    <source>
        <dbReference type="RuleBase" id="RU361140"/>
    </source>
</evidence>